<feature type="domain" description="Calcineurin-like phosphoesterase" evidence="4">
    <location>
        <begin position="20"/>
        <end position="227"/>
    </location>
</feature>
<sequence>MGNTESTTISPQKDSIQFEILHFNDVYNVEESGSNPCGGAARFTTAVTHLRSQAPEHTLLLFSGDALSPSTLSMTTEGSHMIDVLNCLNLDCSVIGNHDFDFGIDNLLRCIKQSNFPWLNGNCYDSHSMQLLCDLPPWHVIERGGIRFGLIGLVEPDWVDTLAVVNHDDILVKDFCVEGRRMATRLRQDEECHVVIALTHMRWPNDIRLATEVPEIDLVLGGHDHNYGCETVRSKDGNSRWVIKSGTDFRNLGHVHMYLDSKTKRLNQVKFDLISINKSWAPDPEVTKLVEVASTEVNKRLARVIGTIHVPLDGRFATIRSQETNLGNFLADVALTATEADCAIINSGTMRVDAIIPEGDFTLKQLGLILPMLNSTMVLDVTGNDIVRVLENGVSQSFVCKSRKTSY</sequence>
<dbReference type="GO" id="GO:0000166">
    <property type="term" value="F:nucleotide binding"/>
    <property type="evidence" value="ECO:0007669"/>
    <property type="project" value="UniProtKB-KW"/>
</dbReference>
<evidence type="ECO:0000256" key="2">
    <source>
        <dbReference type="ARBA" id="ARBA00022729"/>
    </source>
</evidence>
<keyword evidence="3" id="KW-0547">Nucleotide-binding</keyword>
<dbReference type="SUPFAM" id="SSF56300">
    <property type="entry name" value="Metallo-dependent phosphatases"/>
    <property type="match status" value="1"/>
</dbReference>
<dbReference type="InterPro" id="IPR004843">
    <property type="entry name" value="Calcineurin-like_PHP"/>
</dbReference>
<reference evidence="6" key="1">
    <citation type="submission" date="2019-03" db="EMBL/GenBank/DDBJ databases">
        <title>Improved annotation for the trematode Fasciola hepatica.</title>
        <authorList>
            <person name="Choi Y.-J."/>
            <person name="Martin J."/>
            <person name="Mitreva M."/>
        </authorList>
    </citation>
    <scope>NUCLEOTIDE SEQUENCE [LARGE SCALE GENOMIC DNA]</scope>
</reference>
<evidence type="ECO:0000259" key="4">
    <source>
        <dbReference type="Pfam" id="PF00149"/>
    </source>
</evidence>
<dbReference type="GO" id="GO:0009166">
    <property type="term" value="P:nucleotide catabolic process"/>
    <property type="evidence" value="ECO:0007669"/>
    <property type="project" value="InterPro"/>
</dbReference>
<dbReference type="PANTHER" id="PTHR11575">
    <property type="entry name" value="5'-NUCLEOTIDASE-RELATED"/>
    <property type="match status" value="1"/>
</dbReference>
<dbReference type="GO" id="GO:0016787">
    <property type="term" value="F:hydrolase activity"/>
    <property type="evidence" value="ECO:0007669"/>
    <property type="project" value="UniProtKB-KW"/>
</dbReference>
<keyword evidence="3" id="KW-0378">Hydrolase</keyword>
<dbReference type="Proteomes" id="UP000230066">
    <property type="component" value="Unassembled WGS sequence"/>
</dbReference>
<dbReference type="InterPro" id="IPR036907">
    <property type="entry name" value="5'-Nucleotdase_C_sf"/>
</dbReference>
<feature type="domain" description="5'-Nucleotidase C-terminal" evidence="5">
    <location>
        <begin position="304"/>
        <end position="402"/>
    </location>
</feature>
<protein>
    <submittedName>
        <fullName evidence="6">Salivary ecto-5'-nucleotidase/apyrase</fullName>
    </submittedName>
</protein>
<name>A0A4E0R5C1_FASHE</name>
<evidence type="ECO:0000259" key="5">
    <source>
        <dbReference type="Pfam" id="PF02872"/>
    </source>
</evidence>
<gene>
    <name evidence="6" type="ORF">D915_006296</name>
</gene>
<proteinExistence type="inferred from homology"/>
<dbReference type="InterPro" id="IPR008334">
    <property type="entry name" value="5'-Nucleotdase_C"/>
</dbReference>
<dbReference type="Gene3D" id="3.90.780.10">
    <property type="entry name" value="5'-Nucleotidase, C-terminal domain"/>
    <property type="match status" value="1"/>
</dbReference>
<dbReference type="InterPro" id="IPR029052">
    <property type="entry name" value="Metallo-depent_PP-like"/>
</dbReference>
<dbReference type="PANTHER" id="PTHR11575:SF48">
    <property type="entry name" value="5'-NUCLEOTIDASE"/>
    <property type="match status" value="1"/>
</dbReference>
<evidence type="ECO:0000313" key="7">
    <source>
        <dbReference type="Proteomes" id="UP000230066"/>
    </source>
</evidence>
<evidence type="ECO:0000256" key="1">
    <source>
        <dbReference type="ARBA" id="ARBA00006654"/>
    </source>
</evidence>
<dbReference type="SUPFAM" id="SSF55816">
    <property type="entry name" value="5'-nucleotidase (syn. UDP-sugar hydrolase), C-terminal domain"/>
    <property type="match status" value="1"/>
</dbReference>
<dbReference type="Pfam" id="PF02872">
    <property type="entry name" value="5_nucleotid_C"/>
    <property type="match status" value="1"/>
</dbReference>
<dbReference type="EMBL" id="JXXN02002379">
    <property type="protein sequence ID" value="THD23033.1"/>
    <property type="molecule type" value="Genomic_DNA"/>
</dbReference>
<keyword evidence="2" id="KW-0732">Signal</keyword>
<dbReference type="Pfam" id="PF00149">
    <property type="entry name" value="Metallophos"/>
    <property type="match status" value="1"/>
</dbReference>
<evidence type="ECO:0000256" key="3">
    <source>
        <dbReference type="RuleBase" id="RU362119"/>
    </source>
</evidence>
<dbReference type="Gene3D" id="3.60.21.10">
    <property type="match status" value="1"/>
</dbReference>
<evidence type="ECO:0000313" key="6">
    <source>
        <dbReference type="EMBL" id="THD23033.1"/>
    </source>
</evidence>
<keyword evidence="7" id="KW-1185">Reference proteome</keyword>
<comment type="caution">
    <text evidence="6">The sequence shown here is derived from an EMBL/GenBank/DDBJ whole genome shotgun (WGS) entry which is preliminary data.</text>
</comment>
<organism evidence="6 7">
    <name type="scientific">Fasciola hepatica</name>
    <name type="common">Liver fluke</name>
    <dbReference type="NCBI Taxonomy" id="6192"/>
    <lineage>
        <taxon>Eukaryota</taxon>
        <taxon>Metazoa</taxon>
        <taxon>Spiralia</taxon>
        <taxon>Lophotrochozoa</taxon>
        <taxon>Platyhelminthes</taxon>
        <taxon>Trematoda</taxon>
        <taxon>Digenea</taxon>
        <taxon>Plagiorchiida</taxon>
        <taxon>Echinostomata</taxon>
        <taxon>Echinostomatoidea</taxon>
        <taxon>Fasciolidae</taxon>
        <taxon>Fasciola</taxon>
    </lineage>
</organism>
<dbReference type="AlphaFoldDB" id="A0A4E0R5C1"/>
<comment type="similarity">
    <text evidence="1 3">Belongs to the 5'-nucleotidase family.</text>
</comment>
<accession>A0A4E0R5C1</accession>
<dbReference type="PRINTS" id="PR01607">
    <property type="entry name" value="APYRASEFAMLY"/>
</dbReference>
<dbReference type="InterPro" id="IPR006179">
    <property type="entry name" value="5_nucleotidase/apyrase"/>
</dbReference>